<dbReference type="Pfam" id="PF02458">
    <property type="entry name" value="Transferase"/>
    <property type="match status" value="1"/>
</dbReference>
<keyword evidence="1 2" id="KW-0808">Transferase</keyword>
<dbReference type="GO" id="GO:0016740">
    <property type="term" value="F:transferase activity"/>
    <property type="evidence" value="ECO:0007669"/>
    <property type="project" value="UniProtKB-KW"/>
</dbReference>
<dbReference type="PANTHER" id="PTHR31896:SF64">
    <property type="entry name" value="TRICHOTHECENE 3-O-ACETYLTRANSFERASE"/>
    <property type="match status" value="1"/>
</dbReference>
<protein>
    <submittedName>
        <fullName evidence="2">Transferase family-domain-containing protein</fullName>
    </submittedName>
</protein>
<dbReference type="STRING" id="2025994.A0A2T3A4P5"/>
<evidence type="ECO:0000313" key="3">
    <source>
        <dbReference type="Proteomes" id="UP000241462"/>
    </source>
</evidence>
<organism evidence="2 3">
    <name type="scientific">Coniella lustricola</name>
    <dbReference type="NCBI Taxonomy" id="2025994"/>
    <lineage>
        <taxon>Eukaryota</taxon>
        <taxon>Fungi</taxon>
        <taxon>Dikarya</taxon>
        <taxon>Ascomycota</taxon>
        <taxon>Pezizomycotina</taxon>
        <taxon>Sordariomycetes</taxon>
        <taxon>Sordariomycetidae</taxon>
        <taxon>Diaporthales</taxon>
        <taxon>Schizoparmaceae</taxon>
        <taxon>Coniella</taxon>
    </lineage>
</organism>
<evidence type="ECO:0000313" key="2">
    <source>
        <dbReference type="EMBL" id="PSR82754.1"/>
    </source>
</evidence>
<dbReference type="OrthoDB" id="1862401at2759"/>
<dbReference type="Gene3D" id="3.30.559.10">
    <property type="entry name" value="Chloramphenicol acetyltransferase-like domain"/>
    <property type="match status" value="2"/>
</dbReference>
<dbReference type="EMBL" id="KZ678471">
    <property type="protein sequence ID" value="PSR82754.1"/>
    <property type="molecule type" value="Genomic_DNA"/>
</dbReference>
<name>A0A2T3A4P5_9PEZI</name>
<dbReference type="Proteomes" id="UP000241462">
    <property type="component" value="Unassembled WGS sequence"/>
</dbReference>
<proteinExistence type="predicted"/>
<dbReference type="InterPro" id="IPR023213">
    <property type="entry name" value="CAT-like_dom_sf"/>
</dbReference>
<sequence length="460" mass="50842">MDGPTHLERIGPKGWLRYVFPFQLEEEYNIDEISRIFKDGFDSAKKRLPAMGCEAVPAPELSQIGVLKLQQIPEGDIEAITVNDLRAEGAFPMSFSELKSKRFPVSALEATKICPRSVWPVAGDRLPVSQVKLNFIQGGVIMGWNLFHQFGDSVTYYTWSQVWAEECRRAQGEHIDNPIHLPDEIFAHRAQLKKPSGLNAGRVEDHPEYLVLPFTPQGAPPKMLSTSHRGQVFYFSPEALAALKKEASPSNATDPQPTDTKYISTNDALSALLWRTIMAAQNPPESLGDTDPVSTFAIAIDGRLRTDPPVHPQTQGCFLEYVGVEMPIHEMHLGNLADVAIKIRASVAKADKNLTDDVVSLVDGLQNVDRIIPKAFTDVPGFNCVQTSWVKFKVYDISWGRALGGKISAVRSPEVGVINGCQVILPAPPHGGLEVIVGLEETSLDHLRHNELWNRFAEAV</sequence>
<keyword evidence="3" id="KW-1185">Reference proteome</keyword>
<dbReference type="PANTHER" id="PTHR31896">
    <property type="entry name" value="FAMILY REGULATORY PROTEIN, PUTATIVE (AFU_ORTHOLOGUE AFUA_3G14730)-RELATED"/>
    <property type="match status" value="1"/>
</dbReference>
<reference evidence="2 3" key="1">
    <citation type="journal article" date="2018" name="Mycol. Prog.">
        <title>Coniella lustricola, a new species from submerged detritus.</title>
        <authorList>
            <person name="Raudabaugh D.B."/>
            <person name="Iturriaga T."/>
            <person name="Carver A."/>
            <person name="Mondo S."/>
            <person name="Pangilinan J."/>
            <person name="Lipzen A."/>
            <person name="He G."/>
            <person name="Amirebrahimi M."/>
            <person name="Grigoriev I.V."/>
            <person name="Miller A.N."/>
        </authorList>
    </citation>
    <scope>NUCLEOTIDE SEQUENCE [LARGE SCALE GENOMIC DNA]</scope>
    <source>
        <strain evidence="2 3">B22-T-1</strain>
    </source>
</reference>
<dbReference type="AlphaFoldDB" id="A0A2T3A4P5"/>
<gene>
    <name evidence="2" type="ORF">BD289DRAFT_483678</name>
</gene>
<accession>A0A2T3A4P5</accession>
<dbReference type="InParanoid" id="A0A2T3A4P5"/>
<evidence type="ECO:0000256" key="1">
    <source>
        <dbReference type="ARBA" id="ARBA00022679"/>
    </source>
</evidence>
<dbReference type="InterPro" id="IPR051283">
    <property type="entry name" value="Sec_Metabolite_Acyltrans"/>
</dbReference>